<dbReference type="InterPro" id="IPR011009">
    <property type="entry name" value="Kinase-like_dom_sf"/>
</dbReference>
<keyword evidence="3" id="KW-1185">Reference proteome</keyword>
<comment type="caution">
    <text evidence="2">The sequence shown here is derived from an EMBL/GenBank/DDBJ whole genome shotgun (WGS) entry which is preliminary data.</text>
</comment>
<dbReference type="AlphaFoldDB" id="A0A4S4KXY9"/>
<dbReference type="PANTHER" id="PTHR38248">
    <property type="entry name" value="FUNK1 6"/>
    <property type="match status" value="1"/>
</dbReference>
<dbReference type="PANTHER" id="PTHR38248:SF2">
    <property type="entry name" value="FUNK1 11"/>
    <property type="match status" value="1"/>
</dbReference>
<evidence type="ECO:0000313" key="2">
    <source>
        <dbReference type="EMBL" id="THH03527.1"/>
    </source>
</evidence>
<dbReference type="GO" id="GO:0004672">
    <property type="term" value="F:protein kinase activity"/>
    <property type="evidence" value="ECO:0007669"/>
    <property type="project" value="InterPro"/>
</dbReference>
<proteinExistence type="predicted"/>
<dbReference type="Gene3D" id="1.10.510.10">
    <property type="entry name" value="Transferase(Phosphotransferase) domain 1"/>
    <property type="match status" value="1"/>
</dbReference>
<gene>
    <name evidence="2" type="ORF">EW145_g6186</name>
</gene>
<dbReference type="GO" id="GO:0005524">
    <property type="term" value="F:ATP binding"/>
    <property type="evidence" value="ECO:0007669"/>
    <property type="project" value="InterPro"/>
</dbReference>
<dbReference type="OrthoDB" id="2747778at2759"/>
<evidence type="ECO:0000259" key="1">
    <source>
        <dbReference type="PROSITE" id="PS50011"/>
    </source>
</evidence>
<dbReference type="InterPro" id="IPR040976">
    <property type="entry name" value="Pkinase_fungal"/>
</dbReference>
<feature type="domain" description="Protein kinase" evidence="1">
    <location>
        <begin position="1"/>
        <end position="224"/>
    </location>
</feature>
<accession>A0A4S4KXY9</accession>
<dbReference type="Proteomes" id="UP000308199">
    <property type="component" value="Unassembled WGS sequence"/>
</dbReference>
<reference evidence="2 3" key="1">
    <citation type="submission" date="2019-02" db="EMBL/GenBank/DDBJ databases">
        <title>Genome sequencing of the rare red list fungi Phellinidium pouzarii.</title>
        <authorList>
            <person name="Buettner E."/>
            <person name="Kellner H."/>
        </authorList>
    </citation>
    <scope>NUCLEOTIDE SEQUENCE [LARGE SCALE GENOMIC DNA]</scope>
    <source>
        <strain evidence="2 3">DSM 108285</strain>
    </source>
</reference>
<dbReference type="SUPFAM" id="SSF56112">
    <property type="entry name" value="Protein kinase-like (PK-like)"/>
    <property type="match status" value="1"/>
</dbReference>
<dbReference type="Pfam" id="PF17667">
    <property type="entry name" value="Pkinase_fungal"/>
    <property type="match status" value="1"/>
</dbReference>
<name>A0A4S4KXY9_9AGAM</name>
<dbReference type="EMBL" id="SGPK01000442">
    <property type="protein sequence ID" value="THH03527.1"/>
    <property type="molecule type" value="Genomic_DNA"/>
</dbReference>
<dbReference type="InterPro" id="IPR000719">
    <property type="entry name" value="Prot_kinase_dom"/>
</dbReference>
<protein>
    <recommendedName>
        <fullName evidence="1">Protein kinase domain-containing protein</fullName>
    </recommendedName>
</protein>
<evidence type="ECO:0000313" key="3">
    <source>
        <dbReference type="Proteomes" id="UP000308199"/>
    </source>
</evidence>
<sequence length="266" mass="30613">MYEERQFRILVMRKYYPIHELTSYDEFWDVLVQIATSVHKIYAKAKILHRDISIGNLAFYRVGDKVIGILLDFDLASFPHEGHASRHRTGTAPFMAREVLNAARNAYCHGIHHELESILYIAIWHGVGYVGYAPPNKDILKGWRTGDWSQLLKEKKAFLDDEDVWEPIMSNLKSHDKNLAARCLSIRRLFVRAYKEKTAVEDVQKERSAAEAIEKVRKGLDPFADQEKPTIVTERAITFSEWMKAAGEELHEDVKSVGLTLDPLDC</sequence>
<organism evidence="2 3">
    <name type="scientific">Phellinidium pouzarii</name>
    <dbReference type="NCBI Taxonomy" id="167371"/>
    <lineage>
        <taxon>Eukaryota</taxon>
        <taxon>Fungi</taxon>
        <taxon>Dikarya</taxon>
        <taxon>Basidiomycota</taxon>
        <taxon>Agaricomycotina</taxon>
        <taxon>Agaricomycetes</taxon>
        <taxon>Hymenochaetales</taxon>
        <taxon>Hymenochaetaceae</taxon>
        <taxon>Phellinidium</taxon>
    </lineage>
</organism>
<dbReference type="PROSITE" id="PS50011">
    <property type="entry name" value="PROTEIN_KINASE_DOM"/>
    <property type="match status" value="1"/>
</dbReference>